<feature type="chain" id="PRO_5008884384" evidence="1">
    <location>
        <begin position="26"/>
        <end position="587"/>
    </location>
</feature>
<proteinExistence type="predicted"/>
<accession>A0A1C7D7H9</accession>
<dbReference type="SUPFAM" id="SSF49299">
    <property type="entry name" value="PKD domain"/>
    <property type="match status" value="1"/>
</dbReference>
<keyword evidence="4" id="KW-1185">Reference proteome</keyword>
<evidence type="ECO:0000313" key="3">
    <source>
        <dbReference type="EMBL" id="ANU07434.1"/>
    </source>
</evidence>
<dbReference type="RefSeq" id="WP_083989262.1">
    <property type="nucleotide sequence ID" value="NZ_CP016545.1"/>
</dbReference>
<dbReference type="Gene3D" id="2.60.40.10">
    <property type="entry name" value="Immunoglobulins"/>
    <property type="match status" value="1"/>
</dbReference>
<dbReference type="PANTHER" id="PTHR46182">
    <property type="entry name" value="FI19480P1"/>
    <property type="match status" value="1"/>
</dbReference>
<evidence type="ECO:0000256" key="1">
    <source>
        <dbReference type="SAM" id="SignalP"/>
    </source>
</evidence>
<dbReference type="InterPro" id="IPR029865">
    <property type="entry name" value="KIAA0319-like"/>
</dbReference>
<dbReference type="InterPro" id="IPR006315">
    <property type="entry name" value="OM_autotransptr_brl_dom"/>
</dbReference>
<protein>
    <submittedName>
        <fullName evidence="3">Autotransporter beta-domain protein</fullName>
    </submittedName>
</protein>
<organism evidence="3 4">
    <name type="scientific">Paraurantiacibacter namhicola</name>
    <dbReference type="NCBI Taxonomy" id="645517"/>
    <lineage>
        <taxon>Bacteria</taxon>
        <taxon>Pseudomonadati</taxon>
        <taxon>Pseudomonadota</taxon>
        <taxon>Alphaproteobacteria</taxon>
        <taxon>Sphingomonadales</taxon>
        <taxon>Erythrobacteraceae</taxon>
        <taxon>Paraurantiacibacter</taxon>
    </lineage>
</organism>
<dbReference type="PATRIC" id="fig|645517.4.peg.1120"/>
<dbReference type="SUPFAM" id="SSF103515">
    <property type="entry name" value="Autotransporter"/>
    <property type="match status" value="1"/>
</dbReference>
<dbReference type="InterPro" id="IPR013783">
    <property type="entry name" value="Ig-like_fold"/>
</dbReference>
<dbReference type="PANTHER" id="PTHR46182:SF2">
    <property type="entry name" value="FI19480P1"/>
    <property type="match status" value="1"/>
</dbReference>
<dbReference type="PROSITE" id="PS51208">
    <property type="entry name" value="AUTOTRANSPORTER"/>
    <property type="match status" value="1"/>
</dbReference>
<feature type="signal peptide" evidence="1">
    <location>
        <begin position="1"/>
        <end position="25"/>
    </location>
</feature>
<dbReference type="AlphaFoldDB" id="A0A1C7D7H9"/>
<dbReference type="InterPro" id="IPR035986">
    <property type="entry name" value="PKD_dom_sf"/>
</dbReference>
<reference evidence="3 4" key="1">
    <citation type="submission" date="2016-07" db="EMBL/GenBank/DDBJ databases">
        <title>Complete genome sequence of Altererythrobacter namhicola JCM 16345T, containing esterase-encoding genes.</title>
        <authorList>
            <person name="Cheng H."/>
            <person name="Wu Y.-H."/>
            <person name="Jian S.-L."/>
            <person name="Huo Y.-Y."/>
            <person name="Wang C.-S."/>
            <person name="Xu X.-W."/>
        </authorList>
    </citation>
    <scope>NUCLEOTIDE SEQUENCE [LARGE SCALE GENOMIC DNA]</scope>
    <source>
        <strain evidence="3 4">JCM 16345</strain>
    </source>
</reference>
<feature type="domain" description="Autotransporter" evidence="2">
    <location>
        <begin position="337"/>
        <end position="587"/>
    </location>
</feature>
<dbReference type="NCBIfam" id="TIGR01414">
    <property type="entry name" value="autotrans_barl"/>
    <property type="match status" value="1"/>
</dbReference>
<dbReference type="GO" id="GO:0031410">
    <property type="term" value="C:cytoplasmic vesicle"/>
    <property type="evidence" value="ECO:0007669"/>
    <property type="project" value="TreeGrafter"/>
</dbReference>
<dbReference type="Gene3D" id="2.40.128.130">
    <property type="entry name" value="Autotransporter beta-domain"/>
    <property type="match status" value="1"/>
</dbReference>
<dbReference type="PROSITE" id="PS51257">
    <property type="entry name" value="PROKAR_LIPOPROTEIN"/>
    <property type="match status" value="1"/>
</dbReference>
<dbReference type="Pfam" id="PF22352">
    <property type="entry name" value="K319L-like_PKD"/>
    <property type="match status" value="1"/>
</dbReference>
<dbReference type="GO" id="GO:0019867">
    <property type="term" value="C:outer membrane"/>
    <property type="evidence" value="ECO:0007669"/>
    <property type="project" value="InterPro"/>
</dbReference>
<evidence type="ECO:0000313" key="4">
    <source>
        <dbReference type="Proteomes" id="UP000092698"/>
    </source>
</evidence>
<dbReference type="Proteomes" id="UP000092698">
    <property type="component" value="Chromosome"/>
</dbReference>
<dbReference type="SMART" id="SM00869">
    <property type="entry name" value="Autotransporter"/>
    <property type="match status" value="1"/>
</dbReference>
<gene>
    <name evidence="3" type="ORF">A6F65_01126</name>
</gene>
<dbReference type="KEGG" id="anh:A6F65_01126"/>
<dbReference type="InterPro" id="IPR005546">
    <property type="entry name" value="Autotransporte_beta"/>
</dbReference>
<dbReference type="EMBL" id="CP016545">
    <property type="protein sequence ID" value="ANU07434.1"/>
    <property type="molecule type" value="Genomic_DNA"/>
</dbReference>
<keyword evidence="1" id="KW-0732">Signal</keyword>
<evidence type="ECO:0000259" key="2">
    <source>
        <dbReference type="PROSITE" id="PS51208"/>
    </source>
</evidence>
<dbReference type="InterPro" id="IPR036709">
    <property type="entry name" value="Autotransporte_beta_dom_sf"/>
</dbReference>
<dbReference type="Pfam" id="PF03797">
    <property type="entry name" value="Autotransporter"/>
    <property type="match status" value="1"/>
</dbReference>
<sequence length="587" mass="60293">MRKSLLLASAIGVGACLLPGTPARAAVITDTSPTLIVSDPGSFSPVCEVFSASPAILATDPDLLSSLDVIYMGVTDASGTVGLNNIGQPNPQQIRSISVGQSLGYVGFIDRTATYSPKYLTVWEGVPVSGSPGTFQPGAVLIRILIPDSLIPASCKPPTNQAPTADAGADVANVVPGSTVTLDGSASTDPDNDALTYSWVQVSGPAVTLTNANSATPSFTAPGGAGGTPIVFQLVVNDGTVSSVADTVTISIQDNIATASAQIGGFLAQRNTVLLSHQPDLQRRIDRLEGRSRSGGLAVGGVMLPGSDKLPLSGTIGAGALAVSAGMTAAGATRQDGVSGSWDIWGELYASTFDFSGAGGNATVIYGGVDYAVSPGLLVGVMGQYDDIGMDKAVTTGVLGGEGWMAGPYITARLAPDLFLDARAAWGQSANTISPFGTYTDTFDTDRLLLAGTLTGNYDLATGLVLRPEAAVHWLQEDAKSYTDSLGSTIPGLKSDLGQLSFAPRLMYRLPVDDRTDARPWVEARGIYAWGDQPTAFGGDDLRLRLEGGVDLLTEGGIRASLSGFHDGIGISGYSASGVHLRLGVTF</sequence>
<dbReference type="OrthoDB" id="9801383at2"/>
<name>A0A1C7D7H9_9SPHN</name>
<dbReference type="STRING" id="645517.A6F65_01126"/>